<dbReference type="Gene3D" id="3.90.20.20">
    <property type="match status" value="1"/>
</dbReference>
<evidence type="ECO:0000256" key="3">
    <source>
        <dbReference type="SAM" id="MobiDB-lite"/>
    </source>
</evidence>
<dbReference type="GO" id="GO:0042803">
    <property type="term" value="F:protein homodimerization activity"/>
    <property type="evidence" value="ECO:0007669"/>
    <property type="project" value="InterPro"/>
</dbReference>
<proteinExistence type="inferred from homology"/>
<feature type="compositionally biased region" description="Low complexity" evidence="3">
    <location>
        <begin position="20"/>
        <end position="31"/>
    </location>
</feature>
<dbReference type="InterPro" id="IPR013805">
    <property type="entry name" value="GrpE_CC"/>
</dbReference>
<feature type="region of interest" description="Disordered" evidence="3">
    <location>
        <begin position="1"/>
        <end position="53"/>
    </location>
</feature>
<dbReference type="GO" id="GO:0051082">
    <property type="term" value="F:unfolded protein binding"/>
    <property type="evidence" value="ECO:0007669"/>
    <property type="project" value="TreeGrafter"/>
</dbReference>
<evidence type="ECO:0000256" key="1">
    <source>
        <dbReference type="ARBA" id="ARBA00009054"/>
    </source>
</evidence>
<dbReference type="PRINTS" id="PR00773">
    <property type="entry name" value="GRPEPROTEIN"/>
</dbReference>
<dbReference type="AlphaFoldDB" id="A0A0H5Q2D9"/>
<accession>A0A0H5Q2D9</accession>
<dbReference type="PANTHER" id="PTHR21237:SF23">
    <property type="entry name" value="GRPE PROTEIN HOMOLOG, MITOCHONDRIAL"/>
    <property type="match status" value="1"/>
</dbReference>
<protein>
    <recommendedName>
        <fullName evidence="5">Protein GrpE</fullName>
    </recommendedName>
</protein>
<dbReference type="InterPro" id="IPR009012">
    <property type="entry name" value="GrpE_head"/>
</dbReference>
<dbReference type="EMBL" id="LN853280">
    <property type="protein sequence ID" value="CRY95530.1"/>
    <property type="molecule type" value="Genomic_DNA"/>
</dbReference>
<sequence length="205" mass="23086">MSEETKQPTGEEVEKTSPLEETSTAPEGTEAAAEETAERPEKKPKKKKEKGYTFTREQVEQMELAAKQLESVKDQFVRLTAEYDNYRKRTAKEKDGLYQDARADTVREFLAVYDNLERACAAGGNDDSPHKKGLIMIFHQYQEILQKLGVEEIPALGQSFDPETMNAVMHVDDENFGESVVAQVFQAGFRLGDKVVRHAIVQVAN</sequence>
<dbReference type="HAMAP" id="MF_01151">
    <property type="entry name" value="GrpE"/>
    <property type="match status" value="1"/>
</dbReference>
<dbReference type="PANTHER" id="PTHR21237">
    <property type="entry name" value="GRPE PROTEIN"/>
    <property type="match status" value="1"/>
</dbReference>
<dbReference type="GO" id="GO:0000774">
    <property type="term" value="F:adenyl-nucleotide exchange factor activity"/>
    <property type="evidence" value="ECO:0007669"/>
    <property type="project" value="InterPro"/>
</dbReference>
<dbReference type="PROSITE" id="PS01071">
    <property type="entry name" value="GRPE"/>
    <property type="match status" value="1"/>
</dbReference>
<dbReference type="GO" id="GO:0006457">
    <property type="term" value="P:protein folding"/>
    <property type="evidence" value="ECO:0007669"/>
    <property type="project" value="InterPro"/>
</dbReference>
<name>A0A0H5Q2D9_9ZZZZ</name>
<dbReference type="GO" id="GO:0051087">
    <property type="term" value="F:protein-folding chaperone binding"/>
    <property type="evidence" value="ECO:0007669"/>
    <property type="project" value="InterPro"/>
</dbReference>
<dbReference type="InterPro" id="IPR000740">
    <property type="entry name" value="GrpE"/>
</dbReference>
<dbReference type="Gene3D" id="2.30.22.10">
    <property type="entry name" value="Head domain of nucleotide exchange factor GrpE"/>
    <property type="match status" value="1"/>
</dbReference>
<evidence type="ECO:0000313" key="4">
    <source>
        <dbReference type="EMBL" id="CRY95530.1"/>
    </source>
</evidence>
<dbReference type="SUPFAM" id="SSF51064">
    <property type="entry name" value="Head domain of nucleotide exchange factor GrpE"/>
    <property type="match status" value="1"/>
</dbReference>
<reference evidence="4" key="2">
    <citation type="submission" date="2015-07" db="EMBL/GenBank/DDBJ databases">
        <title>Plasmids, circular viruses and viroids from rat gut.</title>
        <authorList>
            <person name="Jorgensen T.J."/>
            <person name="Hansen M.A."/>
            <person name="Xu Z."/>
            <person name="Tabak M.A."/>
            <person name="Sorensen S.J."/>
            <person name="Hansen L.H."/>
        </authorList>
    </citation>
    <scope>NUCLEOTIDE SEQUENCE</scope>
    <source>
        <strain evidence="4">RGRH0656</strain>
    </source>
</reference>
<organism evidence="4">
    <name type="scientific">uncultured prokaryote</name>
    <dbReference type="NCBI Taxonomy" id="198431"/>
    <lineage>
        <taxon>unclassified sequences</taxon>
        <taxon>environmental samples</taxon>
    </lineage>
</organism>
<dbReference type="SUPFAM" id="SSF58014">
    <property type="entry name" value="Coiled-coil domain of nucleotide exchange factor GrpE"/>
    <property type="match status" value="1"/>
</dbReference>
<evidence type="ECO:0008006" key="5">
    <source>
        <dbReference type="Google" id="ProtNLM"/>
    </source>
</evidence>
<dbReference type="CDD" id="cd00446">
    <property type="entry name" value="GrpE"/>
    <property type="match status" value="1"/>
</dbReference>
<evidence type="ECO:0000256" key="2">
    <source>
        <dbReference type="ARBA" id="ARBA00023186"/>
    </source>
</evidence>
<comment type="similarity">
    <text evidence="1">Belongs to the GrpE family.</text>
</comment>
<dbReference type="Pfam" id="PF01025">
    <property type="entry name" value="GrpE"/>
    <property type="match status" value="1"/>
</dbReference>
<reference evidence="4" key="1">
    <citation type="submission" date="2015-06" db="EMBL/GenBank/DDBJ databases">
        <authorList>
            <person name="Joergensen T."/>
        </authorList>
    </citation>
    <scope>NUCLEOTIDE SEQUENCE</scope>
    <source>
        <strain evidence="4">RGRH0656</strain>
    </source>
</reference>
<keyword evidence="2" id="KW-0143">Chaperone</keyword>